<reference evidence="2" key="1">
    <citation type="submission" date="2019-06" db="EMBL/GenBank/DDBJ databases">
        <title>Complete mitochondrial genome sequencing of NWB CMS and Normal type.</title>
        <authorList>
            <person name="Zhang L."/>
            <person name="Wang Q."/>
            <person name="Wang Y."/>
        </authorList>
    </citation>
    <scope>NUCLEOTIDE SEQUENCE</scope>
    <source>
        <strain evidence="2">YB-A</strain>
        <strain evidence="3">YB-B</strain>
    </source>
</reference>
<dbReference type="EMBL" id="MN056360">
    <property type="protein sequence ID" value="QGW48474.1"/>
    <property type="molecule type" value="Genomic_DNA"/>
</dbReference>
<keyword evidence="2" id="KW-0496">Mitochondrion</keyword>
<evidence type="ECO:0000259" key="1">
    <source>
        <dbReference type="Pfam" id="PF00078"/>
    </source>
</evidence>
<proteinExistence type="predicted"/>
<dbReference type="AlphaFoldDB" id="A0A650GAK7"/>
<evidence type="ECO:0000313" key="2">
    <source>
        <dbReference type="EMBL" id="QGW48474.1"/>
    </source>
</evidence>
<geneLocation type="mitochondrion" evidence="2"/>
<evidence type="ECO:0000313" key="3">
    <source>
        <dbReference type="EMBL" id="QGW48592.1"/>
    </source>
</evidence>
<dbReference type="EMBL" id="MN056359">
    <property type="protein sequence ID" value="QGW48592.1"/>
    <property type="molecule type" value="Genomic_DNA"/>
</dbReference>
<protein>
    <recommendedName>
        <fullName evidence="1">Reverse transcriptase domain-containing protein</fullName>
    </recommendedName>
</protein>
<name>A0A650GAK7_RAPSA</name>
<dbReference type="Pfam" id="PF00078">
    <property type="entry name" value="RVT_1"/>
    <property type="match status" value="1"/>
</dbReference>
<accession>A0A650GAK7</accession>
<gene>
    <name evidence="2" type="primary">orf80b</name>
</gene>
<organism evidence="2">
    <name type="scientific">Raphanus sativus</name>
    <name type="common">Radish</name>
    <name type="synonym">Raphanus raphanistrum var. sativus</name>
    <dbReference type="NCBI Taxonomy" id="3726"/>
    <lineage>
        <taxon>Eukaryota</taxon>
        <taxon>Viridiplantae</taxon>
        <taxon>Streptophyta</taxon>
        <taxon>Embryophyta</taxon>
        <taxon>Tracheophyta</taxon>
        <taxon>Spermatophyta</taxon>
        <taxon>Magnoliopsida</taxon>
        <taxon>eudicotyledons</taxon>
        <taxon>Gunneridae</taxon>
        <taxon>Pentapetalae</taxon>
        <taxon>rosids</taxon>
        <taxon>malvids</taxon>
        <taxon>Brassicales</taxon>
        <taxon>Brassicaceae</taxon>
        <taxon>Brassiceae</taxon>
        <taxon>Raphanus</taxon>
    </lineage>
</organism>
<feature type="domain" description="Reverse transcriptase" evidence="1">
    <location>
        <begin position="21"/>
        <end position="74"/>
    </location>
</feature>
<dbReference type="InterPro" id="IPR000477">
    <property type="entry name" value="RT_dom"/>
</dbReference>
<sequence>MNVLGHMLNRGAEENQFGYHHRCSRLRLTHLCFADDLLIFAEGSPRSVAGVLSILDQFKQMSGLAINIQKTSLLHSCGRS</sequence>